<keyword evidence="5" id="KW-1185">Reference proteome</keyword>
<dbReference type="SMART" id="SM00903">
    <property type="entry name" value="Flavin_Reduct"/>
    <property type="match status" value="1"/>
</dbReference>
<dbReference type="Pfam" id="PF01613">
    <property type="entry name" value="Flavin_Reduct"/>
    <property type="match status" value="1"/>
</dbReference>
<dbReference type="PANTHER" id="PTHR30466:SF11">
    <property type="entry name" value="FLAVIN-DEPENDENT MONOOXYGENASE, REDUCTASE SUBUNIT HSAB"/>
    <property type="match status" value="1"/>
</dbReference>
<evidence type="ECO:0000256" key="1">
    <source>
        <dbReference type="ARBA" id="ARBA00008898"/>
    </source>
</evidence>
<dbReference type="InterPro" id="IPR050268">
    <property type="entry name" value="NADH-dep_flavin_reductase"/>
</dbReference>
<dbReference type="PANTHER" id="PTHR30466">
    <property type="entry name" value="FLAVIN REDUCTASE"/>
    <property type="match status" value="1"/>
</dbReference>
<dbReference type="Proteomes" id="UP000298058">
    <property type="component" value="Unassembled WGS sequence"/>
</dbReference>
<dbReference type="SUPFAM" id="SSF50475">
    <property type="entry name" value="FMN-binding split barrel"/>
    <property type="match status" value="1"/>
</dbReference>
<reference evidence="4" key="1">
    <citation type="journal article" date="2019" name="PLoS Negl. Trop. Dis.">
        <title>Revisiting the worldwide diversity of Leptospira species in the environment.</title>
        <authorList>
            <person name="Vincent A.T."/>
            <person name="Schiettekatte O."/>
            <person name="Bourhy P."/>
            <person name="Veyrier F.J."/>
            <person name="Picardeau M."/>
        </authorList>
    </citation>
    <scope>NUCLEOTIDE SEQUENCE [LARGE SCALE GENOMIC DNA]</scope>
    <source>
        <strain evidence="4">201300427</strain>
    </source>
</reference>
<dbReference type="GO" id="GO:0010181">
    <property type="term" value="F:FMN binding"/>
    <property type="evidence" value="ECO:0007669"/>
    <property type="project" value="InterPro"/>
</dbReference>
<evidence type="ECO:0000313" key="5">
    <source>
        <dbReference type="Proteomes" id="UP000298058"/>
    </source>
</evidence>
<comment type="similarity">
    <text evidence="1">Belongs to the non-flavoprotein flavin reductase family.</text>
</comment>
<evidence type="ECO:0000259" key="3">
    <source>
        <dbReference type="SMART" id="SM00903"/>
    </source>
</evidence>
<name>A0A4R9M0J9_9LEPT</name>
<accession>A0A4R9M0J9</accession>
<dbReference type="OrthoDB" id="9792858at2"/>
<evidence type="ECO:0000313" key="4">
    <source>
        <dbReference type="EMBL" id="TGN20190.1"/>
    </source>
</evidence>
<evidence type="ECO:0000256" key="2">
    <source>
        <dbReference type="ARBA" id="ARBA00023002"/>
    </source>
</evidence>
<dbReference type="InterPro" id="IPR002563">
    <property type="entry name" value="Flavin_Rdtase-like_dom"/>
</dbReference>
<organism evidence="4 5">
    <name type="scientific">Leptospira idonii</name>
    <dbReference type="NCBI Taxonomy" id="1193500"/>
    <lineage>
        <taxon>Bacteria</taxon>
        <taxon>Pseudomonadati</taxon>
        <taxon>Spirochaetota</taxon>
        <taxon>Spirochaetia</taxon>
        <taxon>Leptospirales</taxon>
        <taxon>Leptospiraceae</taxon>
        <taxon>Leptospira</taxon>
    </lineage>
</organism>
<dbReference type="AlphaFoldDB" id="A0A4R9M0J9"/>
<dbReference type="Gene3D" id="2.30.110.10">
    <property type="entry name" value="Electron Transport, Fmn-binding Protein, Chain A"/>
    <property type="match status" value="1"/>
</dbReference>
<keyword evidence="2" id="KW-0560">Oxidoreductase</keyword>
<dbReference type="EMBL" id="RQHW01000016">
    <property type="protein sequence ID" value="TGN20190.1"/>
    <property type="molecule type" value="Genomic_DNA"/>
</dbReference>
<proteinExistence type="inferred from homology"/>
<protein>
    <submittedName>
        <fullName evidence="4">Flavin reductase</fullName>
    </submittedName>
</protein>
<dbReference type="RefSeq" id="WP_135759587.1">
    <property type="nucleotide sequence ID" value="NZ_RQHW01000016.1"/>
</dbReference>
<sequence>MPVSPDQFKSALSHWASGVSVICYRSTAKSGGITVSSFSSVSLDPALILFCLAKNSQAKEAIESSRSFSVNILSEAQKQISADFASVSLDKEEVLQGLNPSYGKTGAPLLPGTLASLDCSLHQIIDSGDHWIVLGHVEEAVSQIGKPLLYFNRNYHSIA</sequence>
<feature type="domain" description="Flavin reductase like" evidence="3">
    <location>
        <begin position="12"/>
        <end position="157"/>
    </location>
</feature>
<comment type="caution">
    <text evidence="4">The sequence shown here is derived from an EMBL/GenBank/DDBJ whole genome shotgun (WGS) entry which is preliminary data.</text>
</comment>
<gene>
    <name evidence="4" type="ORF">EHS15_05740</name>
</gene>
<dbReference type="InterPro" id="IPR012349">
    <property type="entry name" value="Split_barrel_FMN-bd"/>
</dbReference>
<dbReference type="GO" id="GO:0042602">
    <property type="term" value="F:riboflavin reductase (NADPH) activity"/>
    <property type="evidence" value="ECO:0007669"/>
    <property type="project" value="TreeGrafter"/>
</dbReference>